<evidence type="ECO:0000313" key="2">
    <source>
        <dbReference type="Proteomes" id="UP000712007"/>
    </source>
</evidence>
<evidence type="ECO:0000313" key="1">
    <source>
        <dbReference type="EMBL" id="MBO8440188.1"/>
    </source>
</evidence>
<dbReference type="Proteomes" id="UP000712007">
    <property type="component" value="Unassembled WGS sequence"/>
</dbReference>
<protein>
    <submittedName>
        <fullName evidence="1">Uncharacterized protein</fullName>
    </submittedName>
</protein>
<dbReference type="EMBL" id="JADIMV010000102">
    <property type="protein sequence ID" value="MBO8440188.1"/>
    <property type="molecule type" value="Genomic_DNA"/>
</dbReference>
<accession>A0A940IEE5</accession>
<reference evidence="1" key="1">
    <citation type="submission" date="2020-10" db="EMBL/GenBank/DDBJ databases">
        <authorList>
            <person name="Gilroy R."/>
        </authorList>
    </citation>
    <scope>NUCLEOTIDE SEQUENCE</scope>
    <source>
        <strain evidence="1">3924</strain>
    </source>
</reference>
<proteinExistence type="predicted"/>
<gene>
    <name evidence="1" type="ORF">IAC51_06005</name>
</gene>
<comment type="caution">
    <text evidence="1">The sequence shown here is derived from an EMBL/GenBank/DDBJ whole genome shotgun (WGS) entry which is preliminary data.</text>
</comment>
<organism evidence="1 2">
    <name type="scientific">Candidatus Aphodosoma intestinipullorum</name>
    <dbReference type="NCBI Taxonomy" id="2840674"/>
    <lineage>
        <taxon>Bacteria</taxon>
        <taxon>Pseudomonadati</taxon>
        <taxon>Bacteroidota</taxon>
        <taxon>Bacteroidia</taxon>
        <taxon>Bacteroidales</taxon>
        <taxon>Candidatus Aphodosoma</taxon>
    </lineage>
</organism>
<name>A0A940IEE5_9BACT</name>
<sequence length="45" mass="4963">MSGEEIEHEGDDGLYGLCERSGQLSKRSVVIAPYQKELFFLSSVG</sequence>
<dbReference type="AlphaFoldDB" id="A0A940IEE5"/>
<reference evidence="1" key="2">
    <citation type="journal article" date="2021" name="PeerJ">
        <title>Extensive microbial diversity within the chicken gut microbiome revealed by metagenomics and culture.</title>
        <authorList>
            <person name="Gilroy R."/>
            <person name="Ravi A."/>
            <person name="Getino M."/>
            <person name="Pursley I."/>
            <person name="Horton D.L."/>
            <person name="Alikhan N.F."/>
            <person name="Baker D."/>
            <person name="Gharbi K."/>
            <person name="Hall N."/>
            <person name="Watson M."/>
            <person name="Adriaenssens E.M."/>
            <person name="Foster-Nyarko E."/>
            <person name="Jarju S."/>
            <person name="Secka A."/>
            <person name="Antonio M."/>
            <person name="Oren A."/>
            <person name="Chaudhuri R.R."/>
            <person name="La Ragione R."/>
            <person name="Hildebrand F."/>
            <person name="Pallen M.J."/>
        </authorList>
    </citation>
    <scope>NUCLEOTIDE SEQUENCE</scope>
    <source>
        <strain evidence="1">3924</strain>
    </source>
</reference>